<dbReference type="InterPro" id="IPR015943">
    <property type="entry name" value="WD40/YVTN_repeat-like_dom_sf"/>
</dbReference>
<dbReference type="PROSITE" id="PS51257">
    <property type="entry name" value="PROKAR_LIPOPROTEIN"/>
    <property type="match status" value="1"/>
</dbReference>
<evidence type="ECO:0000313" key="2">
    <source>
        <dbReference type="Proteomes" id="UP001409291"/>
    </source>
</evidence>
<gene>
    <name evidence="1" type="ORF">ABE541_08595</name>
</gene>
<keyword evidence="2" id="KW-1185">Reference proteome</keyword>
<reference evidence="1 2" key="1">
    <citation type="submission" date="2024-04" db="EMBL/GenBank/DDBJ databases">
        <title>WGS of bacteria from Torrens River.</title>
        <authorList>
            <person name="Wyrsch E.R."/>
            <person name="Drigo B."/>
        </authorList>
    </citation>
    <scope>NUCLEOTIDE SEQUENCE [LARGE SCALE GENOMIC DNA]</scope>
    <source>
        <strain evidence="1 2">TWI391</strain>
    </source>
</reference>
<protein>
    <submittedName>
        <fullName evidence="1">Glutaminyl-peptide cyclotransferase</fullName>
    </submittedName>
</protein>
<evidence type="ECO:0000313" key="1">
    <source>
        <dbReference type="EMBL" id="MEN5377314.1"/>
    </source>
</evidence>
<dbReference type="SUPFAM" id="SSF50969">
    <property type="entry name" value="YVTN repeat-like/Quinoprotein amine dehydrogenase"/>
    <property type="match status" value="1"/>
</dbReference>
<dbReference type="Gene3D" id="2.130.10.10">
    <property type="entry name" value="YVTN repeat-like/Quinoprotein amine dehydrogenase"/>
    <property type="match status" value="1"/>
</dbReference>
<accession>A0ABV0BS10</accession>
<dbReference type="InterPro" id="IPR011044">
    <property type="entry name" value="Quino_amine_DH_bsu"/>
</dbReference>
<dbReference type="Proteomes" id="UP001409291">
    <property type="component" value="Unassembled WGS sequence"/>
</dbReference>
<proteinExistence type="predicted"/>
<organism evidence="1 2">
    <name type="scientific">Sphingobacterium kitahiroshimense</name>
    <dbReference type="NCBI Taxonomy" id="470446"/>
    <lineage>
        <taxon>Bacteria</taxon>
        <taxon>Pseudomonadati</taxon>
        <taxon>Bacteroidota</taxon>
        <taxon>Sphingobacteriia</taxon>
        <taxon>Sphingobacteriales</taxon>
        <taxon>Sphingobacteriaceae</taxon>
        <taxon>Sphingobacterium</taxon>
    </lineage>
</organism>
<dbReference type="RefSeq" id="WP_183916328.1">
    <property type="nucleotide sequence ID" value="NZ_JBDJLH010000004.1"/>
</dbReference>
<comment type="caution">
    <text evidence="1">The sequence shown here is derived from an EMBL/GenBank/DDBJ whole genome shotgun (WGS) entry which is preliminary data.</text>
</comment>
<name>A0ABV0BS10_9SPHI</name>
<dbReference type="PANTHER" id="PTHR31270">
    <property type="entry name" value="GLUTAMINYL-PEPTIDE CYCLOTRANSFERASE"/>
    <property type="match status" value="1"/>
</dbReference>
<sequence length="345" mass="38598">MKKTTYILLGLVLGLSACKTKKSGKLEFAKPDASQSIQLGDPIQFQLKFNSPDLDSVVYYIDDKMVASGKDTSAVQVDSKNLALGTRNISAKVYQGTSIDSANAYITIVPPAPKEYGFEIVNKFPHDTTAFTQGLQYENGFLYESTGSGGGTLTSLRRVDLKTGKVLQKKEFDSEKYFGEGMTIMGDKIVMLTWKNMEGFVLNKSSFELEKTFPYKDSKEGWGLTYDGKRLIKSDGSNKLYFLDPNTQQEMSSVDVYDENGQVNFLNELEYIDGKVYANVYEKDIIAIINPETGIVEGRINLVGIYQHAQYDNELNGIAYDQAGKRLFVTGKLWNTLFEIKMIAR</sequence>
<dbReference type="PANTHER" id="PTHR31270:SF1">
    <property type="entry name" value="GLUTAMINYL-PEPTIDE CYCLOTRANSFERASE"/>
    <property type="match status" value="1"/>
</dbReference>
<dbReference type="Pfam" id="PF05096">
    <property type="entry name" value="Glu_cyclase_2"/>
    <property type="match status" value="1"/>
</dbReference>
<dbReference type="EMBL" id="JBDJNQ010000003">
    <property type="protein sequence ID" value="MEN5377314.1"/>
    <property type="molecule type" value="Genomic_DNA"/>
</dbReference>
<dbReference type="InterPro" id="IPR007788">
    <property type="entry name" value="QCT"/>
</dbReference>